<feature type="transmembrane region" description="Helical" evidence="5">
    <location>
        <begin position="258"/>
        <end position="286"/>
    </location>
</feature>
<reference evidence="6" key="2">
    <citation type="journal article" date="2014" name="ISME J.">
        <title>Microbial stratification in low pH oxic and suboxic macroscopic growths along an acid mine drainage.</title>
        <authorList>
            <person name="Mendez-Garcia C."/>
            <person name="Mesa V."/>
            <person name="Sprenger R.R."/>
            <person name="Richter M."/>
            <person name="Diez M.S."/>
            <person name="Solano J."/>
            <person name="Bargiela R."/>
            <person name="Golyshina O.V."/>
            <person name="Manteca A."/>
            <person name="Ramos J.L."/>
            <person name="Gallego J.R."/>
            <person name="Llorente I."/>
            <person name="Martins Dos Santos V.A."/>
            <person name="Jensen O.N."/>
            <person name="Pelaez A.I."/>
            <person name="Sanchez J."/>
            <person name="Ferrer M."/>
        </authorList>
    </citation>
    <scope>NUCLEOTIDE SEQUENCE</scope>
</reference>
<dbReference type="InterPro" id="IPR052561">
    <property type="entry name" value="ComplexI_Subunit1"/>
</dbReference>
<feature type="transmembrane region" description="Helical" evidence="5">
    <location>
        <begin position="139"/>
        <end position="162"/>
    </location>
</feature>
<dbReference type="AlphaFoldDB" id="T0ZG01"/>
<evidence type="ECO:0000313" key="6">
    <source>
        <dbReference type="EMBL" id="EQD28635.1"/>
    </source>
</evidence>
<name>T0ZG01_9ZZZZ</name>
<comment type="caution">
    <text evidence="6">The sequence shown here is derived from an EMBL/GenBank/DDBJ whole genome shotgun (WGS) entry which is preliminary data.</text>
</comment>
<feature type="transmembrane region" description="Helical" evidence="5">
    <location>
        <begin position="6"/>
        <end position="26"/>
    </location>
</feature>
<feature type="transmembrane region" description="Helical" evidence="5">
    <location>
        <begin position="93"/>
        <end position="119"/>
    </location>
</feature>
<dbReference type="GO" id="GO:0005886">
    <property type="term" value="C:plasma membrane"/>
    <property type="evidence" value="ECO:0007669"/>
    <property type="project" value="TreeGrafter"/>
</dbReference>
<feature type="transmembrane region" description="Helical" evidence="5">
    <location>
        <begin position="174"/>
        <end position="192"/>
    </location>
</feature>
<keyword evidence="3 5" id="KW-1133">Transmembrane helix</keyword>
<evidence type="ECO:0000256" key="4">
    <source>
        <dbReference type="ARBA" id="ARBA00023136"/>
    </source>
</evidence>
<gene>
    <name evidence="6" type="ORF">B1A_21080</name>
</gene>
<feature type="non-terminal residue" evidence="6">
    <location>
        <position position="313"/>
    </location>
</feature>
<keyword evidence="2 5" id="KW-0812">Transmembrane</keyword>
<evidence type="ECO:0000256" key="3">
    <source>
        <dbReference type="ARBA" id="ARBA00022989"/>
    </source>
</evidence>
<dbReference type="EMBL" id="AUZX01015574">
    <property type="protein sequence ID" value="EQD28635.1"/>
    <property type="molecule type" value="Genomic_DNA"/>
</dbReference>
<evidence type="ECO:0000256" key="1">
    <source>
        <dbReference type="ARBA" id="ARBA00004141"/>
    </source>
</evidence>
<comment type="subcellular location">
    <subcellularLocation>
        <location evidence="1">Membrane</location>
        <topology evidence="1">Multi-pass membrane protein</topology>
    </subcellularLocation>
</comment>
<dbReference type="PANTHER" id="PTHR43359:SF1">
    <property type="entry name" value="FORMATE HYDROGENLYASE SUBUNIT 4-RELATED"/>
    <property type="match status" value="1"/>
</dbReference>
<sequence length="313" mass="34278">MFEHVVINIMQLAYVLLLAPLAKGVLDRMKEHLQGKAGPSIFQSYYDLRKLFAKDEIVSDQSSWIFRAAPYVAFIAPLLVTLLIPVLTDYPLFMAFMADMVGAGFILALSGLFTALAAVDTANPYGAMGASRTRMVGFLVEPVFMMIFFAVSFTANSTIPYIVQQQWVSTPAAFFEPAHLLLVVAMLMIILAETGKIPVDNPSGDFELAMIDEAKNLEYSGRGAALMHWAGAMKLVVLLTVLLNVLLAPWGLASKVSIGAVLLAVPLIALKMLIALAVLAVIEVSFAKLRLFRTPRVSRRGVRGGRHRHDRAR</sequence>
<feature type="transmembrane region" description="Helical" evidence="5">
    <location>
        <begin position="232"/>
        <end position="252"/>
    </location>
</feature>
<feature type="transmembrane region" description="Helical" evidence="5">
    <location>
        <begin position="64"/>
        <end position="87"/>
    </location>
</feature>
<evidence type="ECO:0000256" key="5">
    <source>
        <dbReference type="SAM" id="Phobius"/>
    </source>
</evidence>
<protein>
    <submittedName>
        <fullName evidence="6">Respiratory-chain NADH dehydrogenase, subunit 1</fullName>
    </submittedName>
</protein>
<keyword evidence="4 5" id="KW-0472">Membrane</keyword>
<dbReference type="Pfam" id="PF00146">
    <property type="entry name" value="NADHdh"/>
    <property type="match status" value="1"/>
</dbReference>
<organism evidence="6">
    <name type="scientific">mine drainage metagenome</name>
    <dbReference type="NCBI Taxonomy" id="410659"/>
    <lineage>
        <taxon>unclassified sequences</taxon>
        <taxon>metagenomes</taxon>
        <taxon>ecological metagenomes</taxon>
    </lineage>
</organism>
<dbReference type="InterPro" id="IPR001694">
    <property type="entry name" value="NADH_UbQ_OxRdtase_su1/FPO"/>
</dbReference>
<evidence type="ECO:0000256" key="2">
    <source>
        <dbReference type="ARBA" id="ARBA00022692"/>
    </source>
</evidence>
<reference evidence="6" key="1">
    <citation type="submission" date="2013-08" db="EMBL/GenBank/DDBJ databases">
        <authorList>
            <person name="Mendez C."/>
            <person name="Richter M."/>
            <person name="Ferrer M."/>
            <person name="Sanchez J."/>
        </authorList>
    </citation>
    <scope>NUCLEOTIDE SEQUENCE</scope>
</reference>
<dbReference type="PANTHER" id="PTHR43359">
    <property type="entry name" value="FORMATE HYDROGENLYASE SUBUNIT 4"/>
    <property type="match status" value="1"/>
</dbReference>
<proteinExistence type="predicted"/>
<accession>T0ZG01</accession>